<accession>A0A8S2G8U1</accession>
<dbReference type="EMBL" id="CAJOBC010131128">
    <property type="protein sequence ID" value="CAF4613130.1"/>
    <property type="molecule type" value="Genomic_DNA"/>
</dbReference>
<comment type="caution">
    <text evidence="1">The sequence shown here is derived from an EMBL/GenBank/DDBJ whole genome shotgun (WGS) entry which is preliminary data.</text>
</comment>
<dbReference type="OrthoDB" id="10062768at2759"/>
<dbReference type="AlphaFoldDB" id="A0A8S2G8U1"/>
<gene>
    <name evidence="1" type="ORF">OVA965_LOCUS44971</name>
    <name evidence="3" type="ORF">SRO942_LOCUS49271</name>
    <name evidence="2" type="ORF">TMI583_LOCUS48083</name>
</gene>
<dbReference type="EMBL" id="CAJNOK010067274">
    <property type="protein sequence ID" value="CAF1653846.1"/>
    <property type="molecule type" value="Genomic_DNA"/>
</dbReference>
<sequence length="102" mass="11679">MFETLGIPYNVVDGFMSSVGAFAARTSYKWSKIFVKDNFDMLVADRHGGKRSDYFWDQYPDIQEEAYAFAVQACGRKAASFSAEKLARFINDRYCEITKCSK</sequence>
<name>A0A8S2G8U1_9BILA</name>
<reference evidence="1" key="1">
    <citation type="submission" date="2021-02" db="EMBL/GenBank/DDBJ databases">
        <authorList>
            <person name="Nowell W R."/>
        </authorList>
    </citation>
    <scope>NUCLEOTIDE SEQUENCE</scope>
</reference>
<protein>
    <submittedName>
        <fullName evidence="1">Uncharacterized protein</fullName>
    </submittedName>
</protein>
<dbReference type="Proteomes" id="UP000677228">
    <property type="component" value="Unassembled WGS sequence"/>
</dbReference>
<dbReference type="Proteomes" id="UP000681722">
    <property type="component" value="Unassembled WGS sequence"/>
</dbReference>
<evidence type="ECO:0000313" key="3">
    <source>
        <dbReference type="EMBL" id="CAF4613130.1"/>
    </source>
</evidence>
<evidence type="ECO:0000313" key="2">
    <source>
        <dbReference type="EMBL" id="CAF4504119.1"/>
    </source>
</evidence>
<proteinExistence type="predicted"/>
<dbReference type="Proteomes" id="UP000682733">
    <property type="component" value="Unassembled WGS sequence"/>
</dbReference>
<organism evidence="1 4">
    <name type="scientific">Didymodactylos carnosus</name>
    <dbReference type="NCBI Taxonomy" id="1234261"/>
    <lineage>
        <taxon>Eukaryota</taxon>
        <taxon>Metazoa</taxon>
        <taxon>Spiralia</taxon>
        <taxon>Gnathifera</taxon>
        <taxon>Rotifera</taxon>
        <taxon>Eurotatoria</taxon>
        <taxon>Bdelloidea</taxon>
        <taxon>Philodinida</taxon>
        <taxon>Philodinidae</taxon>
        <taxon>Didymodactylos</taxon>
    </lineage>
</organism>
<evidence type="ECO:0000313" key="1">
    <source>
        <dbReference type="EMBL" id="CAF1653846.1"/>
    </source>
</evidence>
<evidence type="ECO:0000313" key="4">
    <source>
        <dbReference type="Proteomes" id="UP000677228"/>
    </source>
</evidence>
<dbReference type="EMBL" id="CAJOBA010096242">
    <property type="protein sequence ID" value="CAF4504119.1"/>
    <property type="molecule type" value="Genomic_DNA"/>
</dbReference>